<evidence type="ECO:0000256" key="1">
    <source>
        <dbReference type="SAM" id="MobiDB-lite"/>
    </source>
</evidence>
<proteinExistence type="predicted"/>
<comment type="caution">
    <text evidence="2">The sequence shown here is derived from an EMBL/GenBank/DDBJ whole genome shotgun (WGS) entry which is preliminary data.</text>
</comment>
<feature type="region of interest" description="Disordered" evidence="1">
    <location>
        <begin position="523"/>
        <end position="586"/>
    </location>
</feature>
<feature type="region of interest" description="Disordered" evidence="1">
    <location>
        <begin position="382"/>
        <end position="440"/>
    </location>
</feature>
<feature type="region of interest" description="Disordered" evidence="1">
    <location>
        <begin position="844"/>
        <end position="897"/>
    </location>
</feature>
<evidence type="ECO:0008006" key="4">
    <source>
        <dbReference type="Google" id="ProtNLM"/>
    </source>
</evidence>
<dbReference type="PANTHER" id="PTHR34303">
    <property type="entry name" value="OS01G0890400 PROTEIN-RELATED"/>
    <property type="match status" value="1"/>
</dbReference>
<feature type="compositionally biased region" description="Pro residues" evidence="1">
    <location>
        <begin position="409"/>
        <end position="430"/>
    </location>
</feature>
<feature type="compositionally biased region" description="Low complexity" evidence="1">
    <location>
        <begin position="861"/>
        <end position="870"/>
    </location>
</feature>
<evidence type="ECO:0000313" key="2">
    <source>
        <dbReference type="EMBL" id="KAG2591410.1"/>
    </source>
</evidence>
<dbReference type="EMBL" id="CM029046">
    <property type="protein sequence ID" value="KAG2591410.1"/>
    <property type="molecule type" value="Genomic_DNA"/>
</dbReference>
<reference evidence="2" key="1">
    <citation type="submission" date="2020-05" db="EMBL/GenBank/DDBJ databases">
        <title>WGS assembly of Panicum virgatum.</title>
        <authorList>
            <person name="Lovell J.T."/>
            <person name="Jenkins J."/>
            <person name="Shu S."/>
            <person name="Juenger T.E."/>
            <person name="Schmutz J."/>
        </authorList>
    </citation>
    <scope>NUCLEOTIDE SEQUENCE</scope>
    <source>
        <strain evidence="2">AP13</strain>
    </source>
</reference>
<accession>A0A8T0S0K2</accession>
<gene>
    <name evidence="2" type="ORF">PVAP13_5NG479886</name>
</gene>
<feature type="compositionally biased region" description="Low complexity" evidence="1">
    <location>
        <begin position="526"/>
        <end position="571"/>
    </location>
</feature>
<protein>
    <recommendedName>
        <fullName evidence="4">DUF4283 domain-containing protein</fullName>
    </recommendedName>
</protein>
<sequence length="970" mass="101857">MDAPRDRPAGDGGDTAVPHGSPAAGAHSPPPTSGNAATIHPPPTNTAASHPPPPPAPPLPRCASPTPAPRARSSLEARHRVGAPLQVGAASHPGCTFQDRLLRDFHATVVPGAIVPMLSSPPASLWATPGSRDNHYNLAFITNMLNYLLTVSPGRLRVCRLRPRVFQFTVSNQNIANVLAVRGSLCLGSSILYLHATMASAVRAARLMRDDAASPSANTPSTTCQLRDSAVTAAHSGSNNFLRPVAQDAALSTAKISVDSPGSPSCPPCAPVMSPRPNSCPRHTDKTSIGLASCGSNSPPQSPLNAPHQPAGPYKLAILSPAKPPQTLTKRPPPITSTSACFRCLARDHQVSACRDPVRYRNCRGSGQRAHECKMPIARVLTPMPRRPHAAPNVPNPGQRAPVHDVPFSPRPTTSPPPPPTTAPPPPTPDHPGSDSAAFDPLRMISSSSTAAPDFELPRGLAAAVGSLQHGTTFPRKAVPGGSASPAPTANGTPPTCGAAVFPRAVDLHVVSPCGKELLEPVFHTPSAPSSPGRRSPPSSASPVRAASTSPASSGGVGAPSSESDSASDSEVTVECGDIDTDPEDPAYWDGRIHSLDVWLPQGHEDVAARLAFAYVTPAEAGASVALFLRAALASVAPTVPVELLPSSRGAMLLRFTSAADREAVRELSPFTHAGATLELERPQETSNRFFREPEWLAYLAVVDYPPEHWVVDHITRSVSGFAKVVEIDPACLSGYDFSPLRLVVAVHNRLDIPSELYVDAARGNLGGSIAQILPIRIWPRQQQLNHAGEHIPFFGPPPPNAPGPNHPAEPFPPTSPAHLASHAANLLQLTAILSACKRAVQSPVANRSDEEAPDAPPTSPTAQPASGTRPVRRSRRPRVGLLLSAPKAPRQSSRLAEKAAGRFVDSTDKAVQLKALQNALVPCSTKLKQTVEKKNLLKRSKLPISAADLRKMVAAAGLGDKPKVQSIPE</sequence>
<feature type="compositionally biased region" description="Low complexity" evidence="1">
    <location>
        <begin position="18"/>
        <end position="27"/>
    </location>
</feature>
<keyword evidence="3" id="KW-1185">Reference proteome</keyword>
<name>A0A8T0S0K2_PANVG</name>
<feature type="region of interest" description="Disordered" evidence="1">
    <location>
        <begin position="789"/>
        <end position="819"/>
    </location>
</feature>
<dbReference type="Proteomes" id="UP000823388">
    <property type="component" value="Chromosome 5N"/>
</dbReference>
<feature type="compositionally biased region" description="Pro residues" evidence="1">
    <location>
        <begin position="795"/>
        <end position="816"/>
    </location>
</feature>
<organism evidence="2 3">
    <name type="scientific">Panicum virgatum</name>
    <name type="common">Blackwell switchgrass</name>
    <dbReference type="NCBI Taxonomy" id="38727"/>
    <lineage>
        <taxon>Eukaryota</taxon>
        <taxon>Viridiplantae</taxon>
        <taxon>Streptophyta</taxon>
        <taxon>Embryophyta</taxon>
        <taxon>Tracheophyta</taxon>
        <taxon>Spermatophyta</taxon>
        <taxon>Magnoliopsida</taxon>
        <taxon>Liliopsida</taxon>
        <taxon>Poales</taxon>
        <taxon>Poaceae</taxon>
        <taxon>PACMAD clade</taxon>
        <taxon>Panicoideae</taxon>
        <taxon>Panicodae</taxon>
        <taxon>Paniceae</taxon>
        <taxon>Panicinae</taxon>
        <taxon>Panicum</taxon>
        <taxon>Panicum sect. Hiantes</taxon>
    </lineage>
</organism>
<feature type="region of interest" description="Disordered" evidence="1">
    <location>
        <begin position="473"/>
        <end position="492"/>
    </location>
</feature>
<feature type="compositionally biased region" description="Pro residues" evidence="1">
    <location>
        <begin position="40"/>
        <end position="60"/>
    </location>
</feature>
<feature type="compositionally biased region" description="Acidic residues" evidence="1">
    <location>
        <begin position="577"/>
        <end position="586"/>
    </location>
</feature>
<dbReference type="AlphaFoldDB" id="A0A8T0S0K2"/>
<feature type="region of interest" description="Disordered" evidence="1">
    <location>
        <begin position="1"/>
        <end position="75"/>
    </location>
</feature>
<feature type="region of interest" description="Disordered" evidence="1">
    <location>
        <begin position="276"/>
        <end position="313"/>
    </location>
</feature>
<dbReference type="PANTHER" id="PTHR34303:SF3">
    <property type="entry name" value="CCHC-TYPE DOMAIN-CONTAINING PROTEIN"/>
    <property type="match status" value="1"/>
</dbReference>
<evidence type="ECO:0000313" key="3">
    <source>
        <dbReference type="Proteomes" id="UP000823388"/>
    </source>
</evidence>